<sequence length="571" mass="61071">MSADRRQRPGPGSAVVAGGPDGSRADATVRNAMGAGLSRRSVFGAAAGLGLAAALAGCGPDGGSGKGSGKPLVVHVNDTGSWQRNFNPYAVTQNVGTVGLFYEPLLFFNKLKPNDIQPWLATKYEWSDGGKTLTVTLRDGVTWSDGKPLTVDDVVFTYQSMLDDPSLNKGGVELSGVKAGGKDTVVFTFPSTSYTKLWNLAGQVGIVPKHLLAGKKLGTFTNPNPVGTGPYTLSSFSSQVFQVKANPKYWKGKAKVPVVKFPAYTASAVQTGLQTGEIDWASAFVPDLKKIYERNDPAHNKHFFPSEGLNALMANTAKAPFDKLEVRQAVSLAIDRDRLVKNAERGYVGAAHPSGLPMPANADWVPAEYKDATFTVNQAKAKELLAKAGYGSKKLAFELLVPSPYTDFVNAAQLMREDLAKVGIAMTVRGVAIQDWVAKVGKGDFDITLRGAVAGPTPFYLFRQMLSSKLTKPVGQVATGNYGRWKDAETDKLLAAYEATDDVAKQKAAVQGLAKIVIEQVPVIPLFDSPSWSLYRTTKYTGWPSAEDPYAMPSPATAPDLAVVLLHLKPV</sequence>
<dbReference type="PANTHER" id="PTHR30290:SF64">
    <property type="entry name" value="ABC TRANSPORTER PERIPLASMIC BINDING PROTEIN"/>
    <property type="match status" value="1"/>
</dbReference>
<dbReference type="Proteomes" id="UP000612808">
    <property type="component" value="Unassembled WGS sequence"/>
</dbReference>
<proteinExistence type="predicted"/>
<dbReference type="Gene3D" id="3.10.105.10">
    <property type="entry name" value="Dipeptide-binding Protein, Domain 3"/>
    <property type="match status" value="1"/>
</dbReference>
<dbReference type="GO" id="GO:0030288">
    <property type="term" value="C:outer membrane-bounded periplasmic space"/>
    <property type="evidence" value="ECO:0007669"/>
    <property type="project" value="TreeGrafter"/>
</dbReference>
<evidence type="ECO:0000256" key="1">
    <source>
        <dbReference type="ARBA" id="ARBA00022729"/>
    </source>
</evidence>
<dbReference type="InterPro" id="IPR000914">
    <property type="entry name" value="SBP_5_dom"/>
</dbReference>
<dbReference type="GO" id="GO:1904680">
    <property type="term" value="F:peptide transmembrane transporter activity"/>
    <property type="evidence" value="ECO:0007669"/>
    <property type="project" value="TreeGrafter"/>
</dbReference>
<dbReference type="InterPro" id="IPR006311">
    <property type="entry name" value="TAT_signal"/>
</dbReference>
<dbReference type="AlphaFoldDB" id="A0A8J3NDX9"/>
<comment type="caution">
    <text evidence="4">The sequence shown here is derived from an EMBL/GenBank/DDBJ whole genome shotgun (WGS) entry which is preliminary data.</text>
</comment>
<dbReference type="PROSITE" id="PS51318">
    <property type="entry name" value="TAT"/>
    <property type="match status" value="1"/>
</dbReference>
<evidence type="ECO:0000259" key="3">
    <source>
        <dbReference type="Pfam" id="PF00496"/>
    </source>
</evidence>
<dbReference type="Gene3D" id="3.40.190.10">
    <property type="entry name" value="Periplasmic binding protein-like II"/>
    <property type="match status" value="1"/>
</dbReference>
<dbReference type="CDD" id="cd08509">
    <property type="entry name" value="PBP2_TmCBP_oligosaccharides_like"/>
    <property type="match status" value="1"/>
</dbReference>
<reference evidence="4" key="1">
    <citation type="submission" date="2021-01" db="EMBL/GenBank/DDBJ databases">
        <title>Whole genome shotgun sequence of Actinocatenispora rupis NBRC 107355.</title>
        <authorList>
            <person name="Komaki H."/>
            <person name="Tamura T."/>
        </authorList>
    </citation>
    <scope>NUCLEOTIDE SEQUENCE</scope>
    <source>
        <strain evidence="4">NBRC 107355</strain>
    </source>
</reference>
<dbReference type="PANTHER" id="PTHR30290">
    <property type="entry name" value="PERIPLASMIC BINDING COMPONENT OF ABC TRANSPORTER"/>
    <property type="match status" value="1"/>
</dbReference>
<dbReference type="SUPFAM" id="SSF53850">
    <property type="entry name" value="Periplasmic binding protein-like II"/>
    <property type="match status" value="1"/>
</dbReference>
<name>A0A8J3NDX9_9ACTN</name>
<protein>
    <submittedName>
        <fullName evidence="4">Peptide ABC transporter substrate-binding protein</fullName>
    </submittedName>
</protein>
<keyword evidence="5" id="KW-1185">Reference proteome</keyword>
<dbReference type="EMBL" id="BOMB01000024">
    <property type="protein sequence ID" value="GID13447.1"/>
    <property type="molecule type" value="Genomic_DNA"/>
</dbReference>
<dbReference type="Pfam" id="PF00496">
    <property type="entry name" value="SBP_bac_5"/>
    <property type="match status" value="1"/>
</dbReference>
<feature type="region of interest" description="Disordered" evidence="2">
    <location>
        <begin position="1"/>
        <end position="25"/>
    </location>
</feature>
<dbReference type="RefSeq" id="WP_203660491.1">
    <property type="nucleotide sequence ID" value="NZ_BAAAZM010000011.1"/>
</dbReference>
<dbReference type="GO" id="GO:0015833">
    <property type="term" value="P:peptide transport"/>
    <property type="evidence" value="ECO:0007669"/>
    <property type="project" value="TreeGrafter"/>
</dbReference>
<dbReference type="Gene3D" id="3.90.76.10">
    <property type="entry name" value="Dipeptide-binding Protein, Domain 1"/>
    <property type="match status" value="1"/>
</dbReference>
<gene>
    <name evidence="4" type="ORF">Aru02nite_43360</name>
</gene>
<feature type="domain" description="Solute-binding protein family 5" evidence="3">
    <location>
        <begin position="116"/>
        <end position="468"/>
    </location>
</feature>
<organism evidence="4 5">
    <name type="scientific">Actinocatenispora rupis</name>
    <dbReference type="NCBI Taxonomy" id="519421"/>
    <lineage>
        <taxon>Bacteria</taxon>
        <taxon>Bacillati</taxon>
        <taxon>Actinomycetota</taxon>
        <taxon>Actinomycetes</taxon>
        <taxon>Micromonosporales</taxon>
        <taxon>Micromonosporaceae</taxon>
        <taxon>Actinocatenispora</taxon>
    </lineage>
</organism>
<keyword evidence="1" id="KW-0732">Signal</keyword>
<dbReference type="GO" id="GO:0042884">
    <property type="term" value="P:microcin transport"/>
    <property type="evidence" value="ECO:0007669"/>
    <property type="project" value="TreeGrafter"/>
</dbReference>
<evidence type="ECO:0000256" key="2">
    <source>
        <dbReference type="SAM" id="MobiDB-lite"/>
    </source>
</evidence>
<evidence type="ECO:0000313" key="4">
    <source>
        <dbReference type="EMBL" id="GID13447.1"/>
    </source>
</evidence>
<dbReference type="InterPro" id="IPR039424">
    <property type="entry name" value="SBP_5"/>
</dbReference>
<accession>A0A8J3NDX9</accession>
<evidence type="ECO:0000313" key="5">
    <source>
        <dbReference type="Proteomes" id="UP000612808"/>
    </source>
</evidence>